<gene>
    <name evidence="1" type="ORF">C1C91_08150</name>
</gene>
<evidence type="ECO:0000313" key="2">
    <source>
        <dbReference type="Proteomes" id="UP000266778"/>
    </source>
</evidence>
<proteinExistence type="predicted"/>
<reference evidence="1" key="1">
    <citation type="journal article" date="2019" name="J Environ">
        <title>Genetic characterization and potential molecular dissemination mechanism of tet (31) gene in Aeromonas caviae from an oxytetracycline wastewater treatment system.</title>
        <authorList>
            <person name="Shi Y."/>
            <person name="Tian Z."/>
            <person name="Leclercq S.O."/>
            <person name="Zhang H."/>
            <person name="Yang M."/>
            <person name="Zhang Y."/>
        </authorList>
    </citation>
    <scope>NUCLEOTIDE SEQUENCE</scope>
    <source>
        <strain evidence="1">T25-39</strain>
    </source>
</reference>
<dbReference type="AlphaFoldDB" id="A0A3N6T881"/>
<dbReference type="KEGG" id="acav:VI35_00090"/>
<dbReference type="EMBL" id="CP025706">
    <property type="protein sequence ID" value="AXB07312.1"/>
    <property type="molecule type" value="Genomic_DNA"/>
</dbReference>
<name>A0A3N6T881_AERCA</name>
<organism evidence="1 2">
    <name type="scientific">Aeromonas caviae</name>
    <name type="common">Aeromonas punctata</name>
    <dbReference type="NCBI Taxonomy" id="648"/>
    <lineage>
        <taxon>Bacteria</taxon>
        <taxon>Pseudomonadati</taxon>
        <taxon>Pseudomonadota</taxon>
        <taxon>Gammaproteobacteria</taxon>
        <taxon>Aeromonadales</taxon>
        <taxon>Aeromonadaceae</taxon>
        <taxon>Aeromonas</taxon>
    </lineage>
</organism>
<protein>
    <submittedName>
        <fullName evidence="1">Potassium-transporting ATPase</fullName>
    </submittedName>
</protein>
<evidence type="ECO:0000313" key="1">
    <source>
        <dbReference type="EMBL" id="AXB07312.1"/>
    </source>
</evidence>
<sequence>MNWLYLLLVLALAGYLLRALARTHE</sequence>
<dbReference type="Proteomes" id="UP000266778">
    <property type="component" value="Chromosome"/>
</dbReference>
<accession>A0A3N6T881</accession>